<keyword evidence="2" id="KW-1185">Reference proteome</keyword>
<name>A0A7J7NGZ2_9MAGN</name>
<proteinExistence type="predicted"/>
<gene>
    <name evidence="1" type="ORF">GIB67_023868</name>
</gene>
<sequence length="91" mass="10415">MFILKRSVKGIQWVRFLLSSTKLLDTHLIKVFRAFKPTGQRPNCIFIPWNFNLTEAKSSTGFRLSHTFPHSRMGIKGMIVFTTSSSPTILT</sequence>
<dbReference type="EMBL" id="JACGCM010000811">
    <property type="protein sequence ID" value="KAF6166158.1"/>
    <property type="molecule type" value="Genomic_DNA"/>
</dbReference>
<dbReference type="Proteomes" id="UP000541444">
    <property type="component" value="Unassembled WGS sequence"/>
</dbReference>
<comment type="caution">
    <text evidence="1">The sequence shown here is derived from an EMBL/GenBank/DDBJ whole genome shotgun (WGS) entry which is preliminary data.</text>
</comment>
<accession>A0A7J7NGZ2</accession>
<dbReference type="AlphaFoldDB" id="A0A7J7NGZ2"/>
<organism evidence="1 2">
    <name type="scientific">Kingdonia uniflora</name>
    <dbReference type="NCBI Taxonomy" id="39325"/>
    <lineage>
        <taxon>Eukaryota</taxon>
        <taxon>Viridiplantae</taxon>
        <taxon>Streptophyta</taxon>
        <taxon>Embryophyta</taxon>
        <taxon>Tracheophyta</taxon>
        <taxon>Spermatophyta</taxon>
        <taxon>Magnoliopsida</taxon>
        <taxon>Ranunculales</taxon>
        <taxon>Circaeasteraceae</taxon>
        <taxon>Kingdonia</taxon>
    </lineage>
</organism>
<evidence type="ECO:0000313" key="1">
    <source>
        <dbReference type="EMBL" id="KAF6166158.1"/>
    </source>
</evidence>
<reference evidence="1 2" key="1">
    <citation type="journal article" date="2020" name="IScience">
        <title>Genome Sequencing of the Endangered Kingdonia uniflora (Circaeasteraceae, Ranunculales) Reveals Potential Mechanisms of Evolutionary Specialization.</title>
        <authorList>
            <person name="Sun Y."/>
            <person name="Deng T."/>
            <person name="Zhang A."/>
            <person name="Moore M.J."/>
            <person name="Landis J.B."/>
            <person name="Lin N."/>
            <person name="Zhang H."/>
            <person name="Zhang X."/>
            <person name="Huang J."/>
            <person name="Zhang X."/>
            <person name="Sun H."/>
            <person name="Wang H."/>
        </authorList>
    </citation>
    <scope>NUCLEOTIDE SEQUENCE [LARGE SCALE GENOMIC DNA]</scope>
    <source>
        <strain evidence="1">TB1705</strain>
        <tissue evidence="1">Leaf</tissue>
    </source>
</reference>
<protein>
    <submittedName>
        <fullName evidence="1">Uncharacterized protein</fullName>
    </submittedName>
</protein>
<evidence type="ECO:0000313" key="2">
    <source>
        <dbReference type="Proteomes" id="UP000541444"/>
    </source>
</evidence>